<keyword evidence="6" id="KW-0812">Transmembrane</keyword>
<dbReference type="GO" id="GO:0000151">
    <property type="term" value="C:ubiquitin ligase complex"/>
    <property type="evidence" value="ECO:0007669"/>
    <property type="project" value="TreeGrafter"/>
</dbReference>
<dbReference type="GO" id="GO:0016567">
    <property type="term" value="P:protein ubiquitination"/>
    <property type="evidence" value="ECO:0007669"/>
    <property type="project" value="TreeGrafter"/>
</dbReference>
<keyword evidence="3" id="KW-0863">Zinc-finger</keyword>
<feature type="transmembrane region" description="Helical" evidence="6">
    <location>
        <begin position="7"/>
        <end position="25"/>
    </location>
</feature>
<name>A0AAV5JSF7_9ROSI</name>
<dbReference type="GO" id="GO:0034052">
    <property type="term" value="P:positive regulation of plant-type hypersensitive response"/>
    <property type="evidence" value="ECO:0007669"/>
    <property type="project" value="TreeGrafter"/>
</dbReference>
<evidence type="ECO:0000256" key="5">
    <source>
        <dbReference type="ARBA" id="ARBA00022833"/>
    </source>
</evidence>
<dbReference type="EMBL" id="BPVZ01000048">
    <property type="protein sequence ID" value="GKV17588.1"/>
    <property type="molecule type" value="Genomic_DNA"/>
</dbReference>
<keyword evidence="6" id="KW-1133">Transmembrane helix</keyword>
<dbReference type="GO" id="GO:0006511">
    <property type="term" value="P:ubiquitin-dependent protein catabolic process"/>
    <property type="evidence" value="ECO:0007669"/>
    <property type="project" value="TreeGrafter"/>
</dbReference>
<keyword evidence="4" id="KW-0833">Ubl conjugation pathway</keyword>
<dbReference type="GO" id="GO:0005886">
    <property type="term" value="C:plasma membrane"/>
    <property type="evidence" value="ECO:0007669"/>
    <property type="project" value="TreeGrafter"/>
</dbReference>
<dbReference type="GO" id="GO:0008270">
    <property type="term" value="F:zinc ion binding"/>
    <property type="evidence" value="ECO:0007669"/>
    <property type="project" value="UniProtKB-KW"/>
</dbReference>
<dbReference type="AlphaFoldDB" id="A0AAV5JSF7"/>
<dbReference type="PANTHER" id="PTHR15067:SF4">
    <property type="entry name" value="E3 UBIQUITIN-PROTEIN LIGASE RNF8"/>
    <property type="match status" value="1"/>
</dbReference>
<evidence type="ECO:0000256" key="2">
    <source>
        <dbReference type="ARBA" id="ARBA00022723"/>
    </source>
</evidence>
<proteinExistence type="predicted"/>
<keyword evidence="5" id="KW-0862">Zinc</keyword>
<comment type="caution">
    <text evidence="7">The sequence shown here is derived from an EMBL/GenBank/DDBJ whole genome shotgun (WGS) entry which is preliminary data.</text>
</comment>
<evidence type="ECO:0000256" key="1">
    <source>
        <dbReference type="ARBA" id="ARBA00022679"/>
    </source>
</evidence>
<keyword evidence="2" id="KW-0479">Metal-binding</keyword>
<dbReference type="PANTHER" id="PTHR15067">
    <property type="entry name" value="E3 UBIQUITIN-PROTEIN LIGASE RNF8"/>
    <property type="match status" value="1"/>
</dbReference>
<sequence>MAMGLNYLGISAISTALSFSGLQLWTEISLDKLWTEGLITENFFNTENASRAFDVLFGSYAAAAILVNFVLNVFVLLILSLKTIFFSELYPSETRKLLERLINYVIYKGKIWWFSRKVQQDWHRRVDVFMQDCKNRTSG</sequence>
<evidence type="ECO:0000256" key="3">
    <source>
        <dbReference type="ARBA" id="ARBA00022771"/>
    </source>
</evidence>
<dbReference type="GO" id="GO:0005829">
    <property type="term" value="C:cytosol"/>
    <property type="evidence" value="ECO:0007669"/>
    <property type="project" value="TreeGrafter"/>
</dbReference>
<dbReference type="Proteomes" id="UP001054252">
    <property type="component" value="Unassembled WGS sequence"/>
</dbReference>
<gene>
    <name evidence="7" type="ORF">SLEP1_g28068</name>
</gene>
<evidence type="ECO:0000313" key="7">
    <source>
        <dbReference type="EMBL" id="GKV17588.1"/>
    </source>
</evidence>
<keyword evidence="1" id="KW-0808">Transferase</keyword>
<feature type="transmembrane region" description="Helical" evidence="6">
    <location>
        <begin position="57"/>
        <end position="79"/>
    </location>
</feature>
<keyword evidence="6" id="KW-0472">Membrane</keyword>
<evidence type="ECO:0000256" key="4">
    <source>
        <dbReference type="ARBA" id="ARBA00022786"/>
    </source>
</evidence>
<accession>A0AAV5JSF7</accession>
<evidence type="ECO:0000313" key="8">
    <source>
        <dbReference type="Proteomes" id="UP001054252"/>
    </source>
</evidence>
<reference evidence="7 8" key="1">
    <citation type="journal article" date="2021" name="Commun. Biol.">
        <title>The genome of Shorea leprosula (Dipterocarpaceae) highlights the ecological relevance of drought in aseasonal tropical rainforests.</title>
        <authorList>
            <person name="Ng K.K.S."/>
            <person name="Kobayashi M.J."/>
            <person name="Fawcett J.A."/>
            <person name="Hatakeyama M."/>
            <person name="Paape T."/>
            <person name="Ng C.H."/>
            <person name="Ang C.C."/>
            <person name="Tnah L.H."/>
            <person name="Lee C.T."/>
            <person name="Nishiyama T."/>
            <person name="Sese J."/>
            <person name="O'Brien M.J."/>
            <person name="Copetti D."/>
            <person name="Mohd Noor M.I."/>
            <person name="Ong R.C."/>
            <person name="Putra M."/>
            <person name="Sireger I.Z."/>
            <person name="Indrioko S."/>
            <person name="Kosugi Y."/>
            <person name="Izuno A."/>
            <person name="Isagi Y."/>
            <person name="Lee S.L."/>
            <person name="Shimizu K.K."/>
        </authorList>
    </citation>
    <scope>NUCLEOTIDE SEQUENCE [LARGE SCALE GENOMIC DNA]</scope>
    <source>
        <strain evidence="7">214</strain>
    </source>
</reference>
<dbReference type="GO" id="GO:0061630">
    <property type="term" value="F:ubiquitin protein ligase activity"/>
    <property type="evidence" value="ECO:0007669"/>
    <property type="project" value="TreeGrafter"/>
</dbReference>
<organism evidence="7 8">
    <name type="scientific">Rubroshorea leprosula</name>
    <dbReference type="NCBI Taxonomy" id="152421"/>
    <lineage>
        <taxon>Eukaryota</taxon>
        <taxon>Viridiplantae</taxon>
        <taxon>Streptophyta</taxon>
        <taxon>Embryophyta</taxon>
        <taxon>Tracheophyta</taxon>
        <taxon>Spermatophyta</taxon>
        <taxon>Magnoliopsida</taxon>
        <taxon>eudicotyledons</taxon>
        <taxon>Gunneridae</taxon>
        <taxon>Pentapetalae</taxon>
        <taxon>rosids</taxon>
        <taxon>malvids</taxon>
        <taxon>Malvales</taxon>
        <taxon>Dipterocarpaceae</taxon>
        <taxon>Rubroshorea</taxon>
    </lineage>
</organism>
<evidence type="ECO:0000256" key="6">
    <source>
        <dbReference type="SAM" id="Phobius"/>
    </source>
</evidence>
<protein>
    <submittedName>
        <fullName evidence="7">Uncharacterized protein</fullName>
    </submittedName>
</protein>
<keyword evidence="8" id="KW-1185">Reference proteome</keyword>